<evidence type="ECO:0000313" key="4">
    <source>
        <dbReference type="Proteomes" id="UP001500908"/>
    </source>
</evidence>
<dbReference type="Gene3D" id="3.30.300.30">
    <property type="match status" value="1"/>
</dbReference>
<keyword evidence="4" id="KW-1185">Reference proteome</keyword>
<evidence type="ECO:0000259" key="1">
    <source>
        <dbReference type="Pfam" id="PF00501"/>
    </source>
</evidence>
<dbReference type="InterPro" id="IPR000873">
    <property type="entry name" value="AMP-dep_synth/lig_dom"/>
</dbReference>
<feature type="domain" description="AMP-binding enzyme C-terminal" evidence="2">
    <location>
        <begin position="465"/>
        <end position="533"/>
    </location>
</feature>
<dbReference type="Gene3D" id="3.40.50.980">
    <property type="match status" value="2"/>
</dbReference>
<dbReference type="PANTHER" id="PTHR43767:SF10">
    <property type="entry name" value="SURFACTIN SYNTHASE SUBUNIT 1"/>
    <property type="match status" value="1"/>
</dbReference>
<dbReference type="InterPro" id="IPR050237">
    <property type="entry name" value="ATP-dep_AMP-bd_enzyme"/>
</dbReference>
<feature type="domain" description="AMP-dependent synthetase/ligase" evidence="1">
    <location>
        <begin position="33"/>
        <end position="405"/>
    </location>
</feature>
<evidence type="ECO:0000313" key="3">
    <source>
        <dbReference type="EMBL" id="GAA3749237.1"/>
    </source>
</evidence>
<reference evidence="4" key="1">
    <citation type="journal article" date="2019" name="Int. J. Syst. Evol. Microbiol.">
        <title>The Global Catalogue of Microorganisms (GCM) 10K type strain sequencing project: providing services to taxonomists for standard genome sequencing and annotation.</title>
        <authorList>
            <consortium name="The Broad Institute Genomics Platform"/>
            <consortium name="The Broad Institute Genome Sequencing Center for Infectious Disease"/>
            <person name="Wu L."/>
            <person name="Ma J."/>
        </authorList>
    </citation>
    <scope>NUCLEOTIDE SEQUENCE [LARGE SCALE GENOMIC DNA]</scope>
    <source>
        <strain evidence="4">JCM 17137</strain>
    </source>
</reference>
<accession>A0ABP7FWJ8</accession>
<dbReference type="EMBL" id="BAABDD010000013">
    <property type="protein sequence ID" value="GAA3749237.1"/>
    <property type="molecule type" value="Genomic_DNA"/>
</dbReference>
<dbReference type="PANTHER" id="PTHR43767">
    <property type="entry name" value="LONG-CHAIN-FATTY-ACID--COA LIGASE"/>
    <property type="match status" value="1"/>
</dbReference>
<name>A0ABP7FWJ8_9ACTN</name>
<proteinExistence type="predicted"/>
<dbReference type="Proteomes" id="UP001500908">
    <property type="component" value="Unassembled WGS sequence"/>
</dbReference>
<dbReference type="Gene3D" id="2.30.38.10">
    <property type="entry name" value="Luciferase, Domain 3"/>
    <property type="match status" value="1"/>
</dbReference>
<protein>
    <submittedName>
        <fullName evidence="3">(2,3-dihydroxybenzoyl)adenylate synthase</fullName>
    </submittedName>
</protein>
<dbReference type="SUPFAM" id="SSF56801">
    <property type="entry name" value="Acetyl-CoA synthetase-like"/>
    <property type="match status" value="1"/>
</dbReference>
<comment type="caution">
    <text evidence="3">The sequence shown here is derived from an EMBL/GenBank/DDBJ whole genome shotgun (WGS) entry which is preliminary data.</text>
</comment>
<dbReference type="RefSeq" id="WP_344972296.1">
    <property type="nucleotide sequence ID" value="NZ_BAABDD010000013.1"/>
</dbReference>
<dbReference type="Pfam" id="PF00501">
    <property type="entry name" value="AMP-binding"/>
    <property type="match status" value="1"/>
</dbReference>
<dbReference type="PROSITE" id="PS00455">
    <property type="entry name" value="AMP_BINDING"/>
    <property type="match status" value="1"/>
</dbReference>
<dbReference type="InterPro" id="IPR045851">
    <property type="entry name" value="AMP-bd_C_sf"/>
</dbReference>
<sequence>MNRPGTVPWPDEVARDYCAKGYWRNRPLGAYLWEWADRFRSRTAVVDGDHRLSYRELAERSDALAEGLARSGVRKGDTILVQLPNCWEFVVVLLACARLGAAPVLALMPHREHELSYLAELAEVAAIVVRDEWRGYEHQQLAATVAADTPSAATVMVVGDHVYPEHVDLRSLMRQADEVAARKHRLDAAPPDPRDVLLFLLSGGTTGLPKVIARTHNDYEYNARRSGEVCEFHADTVYLAALPIAHNFALGSPGALATLMNGGMVVLLPSPEPRAAFAEIEREQVNVTSVVPAVAQRWLDALPSASDDLASLQVIQIGGSVLPDGMVRSLITGFDCQVQQVFGMAEGLLNYTRLHDPYDVVTETQGRPICADDELLVVDEQDSPLLPGTPGELLTRGPYTPRGYFAAPQHNARAFTADGWYRTGDIVRITPEGNLSVTGRVKDQINRGGEKIAAVELEDLARDLLPQVLDAAAVAQTHAELGEAVCMCVVLRPGSELSLAELQEAFERKGVARFKFPERLAIFSAFPQTAIGKIDKKQLRLSVDHLLDESFAADSPQTSRQAH</sequence>
<organism evidence="3 4">
    <name type="scientific">Salinactinospora qingdaonensis</name>
    <dbReference type="NCBI Taxonomy" id="702744"/>
    <lineage>
        <taxon>Bacteria</taxon>
        <taxon>Bacillati</taxon>
        <taxon>Actinomycetota</taxon>
        <taxon>Actinomycetes</taxon>
        <taxon>Streptosporangiales</taxon>
        <taxon>Nocardiopsidaceae</taxon>
        <taxon>Salinactinospora</taxon>
    </lineage>
</organism>
<gene>
    <name evidence="3" type="ORF">GCM10022402_30570</name>
</gene>
<dbReference type="InterPro" id="IPR020845">
    <property type="entry name" value="AMP-binding_CS"/>
</dbReference>
<dbReference type="InterPro" id="IPR025110">
    <property type="entry name" value="AMP-bd_C"/>
</dbReference>
<dbReference type="Pfam" id="PF13193">
    <property type="entry name" value="AMP-binding_C"/>
    <property type="match status" value="1"/>
</dbReference>
<evidence type="ECO:0000259" key="2">
    <source>
        <dbReference type="Pfam" id="PF13193"/>
    </source>
</evidence>